<organism evidence="1 2">
    <name type="scientific">Scortum barcoo</name>
    <name type="common">barcoo grunter</name>
    <dbReference type="NCBI Taxonomy" id="214431"/>
    <lineage>
        <taxon>Eukaryota</taxon>
        <taxon>Metazoa</taxon>
        <taxon>Chordata</taxon>
        <taxon>Craniata</taxon>
        <taxon>Vertebrata</taxon>
        <taxon>Euteleostomi</taxon>
        <taxon>Actinopterygii</taxon>
        <taxon>Neopterygii</taxon>
        <taxon>Teleostei</taxon>
        <taxon>Neoteleostei</taxon>
        <taxon>Acanthomorphata</taxon>
        <taxon>Eupercaria</taxon>
        <taxon>Centrarchiformes</taxon>
        <taxon>Terapontoidei</taxon>
        <taxon>Terapontidae</taxon>
        <taxon>Scortum</taxon>
    </lineage>
</organism>
<sequence>MEDIVAVEKSLEEMPAILTSRPQTGLSFLAPEPEDLEDLYSRYKKLQQELEFLEVQEEYIKDEQKNLKKEFLHAQEEVKRIQSIPLVIGQFLEAVDQNTAIVGSTTAVLINTDLTTWSNYYVRILSTIDRELLKPNASVALHKHSNALVDVLPPEADSSIMMLTSDQKPDVMYADIGGMDIQKQEVREAVELPLTHFELYKQIGIDPPRGVLMYGPPGCGKTMLAKAVAHHTTAAFIRVVGSEFVQKYLGEGPRMVRDVFRLAKENAPAIIFIDEIDAIATKRFDAQTGADREVQRILLELLNQMDGFDQNVNVKVIMATNRADTLDPALLRPGRLDRKIEFPLPDRRQKRLIFSTITSKMNLSEEVDLEDYVARPDKISGADINSICQEAGMLAVRENRYIVLAKDFEKAYKTVIKKDEQEHEFYKGEERRGEERERRGEEGTSSLLLLLHTDTDTSQRQLQNTAQTGSREAAVDGQLLLTQPRDENNHLASQLAIRQRVNPQRLGSARLPATAAGTRLRIQSKWRYLFMFLGIQLVVMALLSREGYQKRVSYFIRIFRKPDTTGSSGRNHTTAGITGGDVYANLSHLSKAHGHGDDMPYCPKTSPLIRGPIHVTFPSGLTLAEVQRKNPLVLRGGRYRPPDCEARHRTAIIIPHRHREHHLKFLLYYLHPFLQRQQLHYGIYVIHQAGNYTFNRAKLMNVGFREAMKEEDWDCLFFHDVDLIPEDDRNTYVCDSNPKHAAIAMDKFGYKLPYKMYFGGVSALTPLHYLKMNGFPNNYWGWGGEDDDIGVRVSLAGMYITRPSLKVGRYRMIKHKLDKGNDVNPKRFNMLAKTRQTWKLDGMNTAEYETISREYLPLYTNITVNIGTEAGLHPPAPTPPPAVKAPAEVLAKGPAKPPAKLKEGHSEK</sequence>
<evidence type="ECO:0000313" key="2">
    <source>
        <dbReference type="Proteomes" id="UP000831701"/>
    </source>
</evidence>
<dbReference type="Proteomes" id="UP000831701">
    <property type="component" value="Chromosome 16"/>
</dbReference>
<gene>
    <name evidence="1" type="ORF">L3Q82_013472</name>
</gene>
<proteinExistence type="predicted"/>
<protein>
    <submittedName>
        <fullName evidence="1">Uncharacterized protein</fullName>
    </submittedName>
</protein>
<evidence type="ECO:0000313" key="1">
    <source>
        <dbReference type="EMBL" id="KAI3361303.1"/>
    </source>
</evidence>
<accession>A0ACB8W1F0</accession>
<dbReference type="EMBL" id="CM041546">
    <property type="protein sequence ID" value="KAI3361303.1"/>
    <property type="molecule type" value="Genomic_DNA"/>
</dbReference>
<comment type="caution">
    <text evidence="1">The sequence shown here is derived from an EMBL/GenBank/DDBJ whole genome shotgun (WGS) entry which is preliminary data.</text>
</comment>
<reference evidence="1" key="1">
    <citation type="submission" date="2022-04" db="EMBL/GenBank/DDBJ databases">
        <title>Jade perch genome.</title>
        <authorList>
            <person name="Chao B."/>
        </authorList>
    </citation>
    <scope>NUCLEOTIDE SEQUENCE</scope>
    <source>
        <strain evidence="1">CB-2022</strain>
    </source>
</reference>
<name>A0ACB8W1F0_9TELE</name>
<keyword evidence="2" id="KW-1185">Reference proteome</keyword>